<evidence type="ECO:0000313" key="3">
    <source>
        <dbReference type="Proteomes" id="UP000094527"/>
    </source>
</evidence>
<feature type="region of interest" description="Disordered" evidence="1">
    <location>
        <begin position="453"/>
        <end position="639"/>
    </location>
</feature>
<feature type="region of interest" description="Disordered" evidence="1">
    <location>
        <begin position="368"/>
        <end position="433"/>
    </location>
</feature>
<accession>A0A1D2MVN5</accession>
<feature type="compositionally biased region" description="Basic residues" evidence="1">
    <location>
        <begin position="471"/>
        <end position="484"/>
    </location>
</feature>
<evidence type="ECO:0000313" key="2">
    <source>
        <dbReference type="EMBL" id="ODM96971.1"/>
    </source>
</evidence>
<feature type="compositionally biased region" description="Basic and acidic residues" evidence="1">
    <location>
        <begin position="757"/>
        <end position="781"/>
    </location>
</feature>
<feature type="compositionally biased region" description="Basic residues" evidence="1">
    <location>
        <begin position="191"/>
        <end position="204"/>
    </location>
</feature>
<evidence type="ECO:0000256" key="1">
    <source>
        <dbReference type="SAM" id="MobiDB-lite"/>
    </source>
</evidence>
<feature type="compositionally biased region" description="Low complexity" evidence="1">
    <location>
        <begin position="77"/>
        <end position="94"/>
    </location>
</feature>
<organism evidence="2 3">
    <name type="scientific">Orchesella cincta</name>
    <name type="common">Springtail</name>
    <name type="synonym">Podura cincta</name>
    <dbReference type="NCBI Taxonomy" id="48709"/>
    <lineage>
        <taxon>Eukaryota</taxon>
        <taxon>Metazoa</taxon>
        <taxon>Ecdysozoa</taxon>
        <taxon>Arthropoda</taxon>
        <taxon>Hexapoda</taxon>
        <taxon>Collembola</taxon>
        <taxon>Entomobryomorpha</taxon>
        <taxon>Entomobryoidea</taxon>
        <taxon>Orchesellidae</taxon>
        <taxon>Orchesellinae</taxon>
        <taxon>Orchesella</taxon>
    </lineage>
</organism>
<name>A0A1D2MVN5_ORCCI</name>
<gene>
    <name evidence="2" type="ORF">Ocin01_09707</name>
</gene>
<feature type="compositionally biased region" description="Basic residues" evidence="1">
    <location>
        <begin position="396"/>
        <end position="414"/>
    </location>
</feature>
<feature type="compositionally biased region" description="Basic and acidic residues" evidence="1">
    <location>
        <begin position="531"/>
        <end position="559"/>
    </location>
</feature>
<proteinExistence type="predicted"/>
<feature type="compositionally biased region" description="Polar residues" evidence="1">
    <location>
        <begin position="565"/>
        <end position="575"/>
    </location>
</feature>
<feature type="compositionally biased region" description="Basic residues" evidence="1">
    <location>
        <begin position="165"/>
        <end position="176"/>
    </location>
</feature>
<protein>
    <submittedName>
        <fullName evidence="2">Uncharacterized protein</fullName>
    </submittedName>
</protein>
<keyword evidence="3" id="KW-1185">Reference proteome</keyword>
<feature type="compositionally biased region" description="Polar residues" evidence="1">
    <location>
        <begin position="784"/>
        <end position="793"/>
    </location>
</feature>
<feature type="compositionally biased region" description="Polar residues" evidence="1">
    <location>
        <begin position="177"/>
        <end position="187"/>
    </location>
</feature>
<feature type="region of interest" description="Disordered" evidence="1">
    <location>
        <begin position="1"/>
        <end position="96"/>
    </location>
</feature>
<dbReference type="AlphaFoldDB" id="A0A1D2MVN5"/>
<feature type="compositionally biased region" description="Basic and acidic residues" evidence="1">
    <location>
        <begin position="110"/>
        <end position="128"/>
    </location>
</feature>
<dbReference type="Proteomes" id="UP000094527">
    <property type="component" value="Unassembled WGS sequence"/>
</dbReference>
<comment type="caution">
    <text evidence="2">The sequence shown here is derived from an EMBL/GenBank/DDBJ whole genome shotgun (WGS) entry which is preliminary data.</text>
</comment>
<dbReference type="EMBL" id="LJIJ01000481">
    <property type="protein sequence ID" value="ODM96971.1"/>
    <property type="molecule type" value="Genomic_DNA"/>
</dbReference>
<feature type="region of interest" description="Disordered" evidence="1">
    <location>
        <begin position="307"/>
        <end position="330"/>
    </location>
</feature>
<feature type="region of interest" description="Disordered" evidence="1">
    <location>
        <begin position="109"/>
        <end position="219"/>
    </location>
</feature>
<reference evidence="2 3" key="1">
    <citation type="journal article" date="2016" name="Genome Biol. Evol.">
        <title>Gene Family Evolution Reflects Adaptation to Soil Environmental Stressors in the Genome of the Collembolan Orchesella cincta.</title>
        <authorList>
            <person name="Faddeeva-Vakhrusheva A."/>
            <person name="Derks M.F."/>
            <person name="Anvar S.Y."/>
            <person name="Agamennone V."/>
            <person name="Suring W."/>
            <person name="Smit S."/>
            <person name="van Straalen N.M."/>
            <person name="Roelofs D."/>
        </authorList>
    </citation>
    <scope>NUCLEOTIDE SEQUENCE [LARGE SCALE GENOMIC DNA]</scope>
    <source>
        <tissue evidence="2">Mixed pool</tissue>
    </source>
</reference>
<feature type="compositionally biased region" description="Polar residues" evidence="1">
    <location>
        <begin position="485"/>
        <end position="498"/>
    </location>
</feature>
<feature type="region of interest" description="Disordered" evidence="1">
    <location>
        <begin position="741"/>
        <end position="793"/>
    </location>
</feature>
<feature type="compositionally biased region" description="Basic and acidic residues" evidence="1">
    <location>
        <begin position="504"/>
        <end position="519"/>
    </location>
</feature>
<feature type="compositionally biased region" description="Low complexity" evidence="1">
    <location>
        <begin position="132"/>
        <end position="141"/>
    </location>
</feature>
<feature type="region of interest" description="Disordered" evidence="1">
    <location>
        <begin position="885"/>
        <end position="908"/>
    </location>
</feature>
<feature type="compositionally biased region" description="Basic residues" evidence="1">
    <location>
        <begin position="592"/>
        <end position="606"/>
    </location>
</feature>
<sequence length="931" mass="102752">MTPAVPTPEQNPKSILADRHSTEKSSSLRVTFAKPPPNKSLAAKQRDVSSPVAKPATPGQKKSKKVESKLFSVEKQATPPASAAPASRNSSSTSKVGTATLSSFYQSLKESAKAGEKKVPELVPEKSKPNNARTSSATALSSRRKSSESVGHASKRSTLTTSSRRGVKPKKYKRSTPKISRNSSKTPSLSRRSKSGKRLKKRVKSAITTSKSKDSDLNSFKPAKLNEEYARELNNITQILRAVSNFDANTGTGSGVVDTARERVKVTTIVEGKRSNTANTEVVHRPLSADELKQLLSSITRVVSLHQLPVGDPKNNGAPGRKSPTPPSTANEIFSSIHKTESLLKVLAANNATNTSTLDILPKLTNEAEGGTSKKKKGRKGKDLSTGGGDEGRSKQVAHKFKSKVSIRKGRSRSRVKDDVTGRSSSVSSSEKDPVQNAAFLRKYFEESVRLATKKSSEELNLNGDEGDNSKKKKHRKGTAKRASSKSIAQRKLSSLSVIGTKIAKSESKTKADANRGKQLENQTSSPAIRDFLKKEQASLNSERPKSKGPGENKKDSGLVRKPFKTSTNVSTTTVLKPLPSVKRGTSETKLKGRKSQQIRVSKVRSKSQGPLSTRRETKQDDENDVSSEGVFRTKAPDHSNDLVESFLSKMTNESANISKFRPVPQAPVKFQITDPMKNSVVTSTKSQKQFDNVQDMVNSKYAQDTAKMKSIWDKTPYQPMTHERFKELVSKYTHVDVLHGFKEENREQSSSSRQRTPTEKKSRESTTSKKPEKTADEQHKKQPTFSGLVTTPPKSALKTPIYPFVRVPNPEKLLILPKPWEFEPESTVPVKHEPTIQQLQPPPTTISKWIGSDAGSVYNKLNYDYNEERLSIMRQAHRARQRLREETAHRRKSMTKGPIGGPLVEEPANDEYNPLTFYRNAVTKKNARNY</sequence>